<dbReference type="AlphaFoldDB" id="A0A8H6ZJE7"/>
<feature type="transmembrane region" description="Helical" evidence="1">
    <location>
        <begin position="220"/>
        <end position="241"/>
    </location>
</feature>
<accession>A0A8H6ZJE7</accession>
<keyword evidence="1" id="KW-0472">Membrane</keyword>
<sequence>MAVPFVCCQVMLPFFGLSIIQVYLYFLKYEADSRWLKTFVAFIWALGAVHAVMVCHTVYHYLVLSYTNPLSLIQGEWSVYASTAVSIFSCFLIQIFFARMLFRLTNGKWRIFIAAVYGALIPTQIAFGLLVIYKLFALWDLPKLHAMVYSPLVPLFSLRVVTDAFTSITLCIVLYDSRTDFGESRRLIRTLIVYAINRFILTTVVLVAQVIFLVLKPDSIGAMVMEFVTAHLYINSFLATLNARASLRQGQVVDMSEATTFKITSRTPERRRTVGLDTTFDDSIRGSKTFVKGDTRSVCTKSVRDDFSTADSMSQV</sequence>
<dbReference type="Pfam" id="PF20152">
    <property type="entry name" value="DUF6534"/>
    <property type="match status" value="1"/>
</dbReference>
<evidence type="ECO:0000313" key="4">
    <source>
        <dbReference type="Proteomes" id="UP000623467"/>
    </source>
</evidence>
<feature type="transmembrane region" description="Helical" evidence="1">
    <location>
        <begin position="187"/>
        <end position="214"/>
    </location>
</feature>
<evidence type="ECO:0000259" key="2">
    <source>
        <dbReference type="Pfam" id="PF20152"/>
    </source>
</evidence>
<dbReference type="PANTHER" id="PTHR40465">
    <property type="entry name" value="CHROMOSOME 1, WHOLE GENOME SHOTGUN SEQUENCE"/>
    <property type="match status" value="1"/>
</dbReference>
<dbReference type="EMBL" id="JACAZH010000001">
    <property type="protein sequence ID" value="KAF7377466.1"/>
    <property type="molecule type" value="Genomic_DNA"/>
</dbReference>
<reference evidence="3" key="1">
    <citation type="submission" date="2020-05" db="EMBL/GenBank/DDBJ databases">
        <title>Mycena genomes resolve the evolution of fungal bioluminescence.</title>
        <authorList>
            <person name="Tsai I.J."/>
        </authorList>
    </citation>
    <scope>NUCLEOTIDE SEQUENCE</scope>
    <source>
        <strain evidence="3">160909Yilan</strain>
    </source>
</reference>
<evidence type="ECO:0000256" key="1">
    <source>
        <dbReference type="SAM" id="Phobius"/>
    </source>
</evidence>
<dbReference type="OrthoDB" id="3012488at2759"/>
<protein>
    <recommendedName>
        <fullName evidence="2">DUF6534 domain-containing protein</fullName>
    </recommendedName>
</protein>
<dbReference type="Proteomes" id="UP000623467">
    <property type="component" value="Unassembled WGS sequence"/>
</dbReference>
<keyword evidence="4" id="KW-1185">Reference proteome</keyword>
<proteinExistence type="predicted"/>
<feature type="transmembrane region" description="Helical" evidence="1">
    <location>
        <begin position="39"/>
        <end position="59"/>
    </location>
</feature>
<keyword evidence="1" id="KW-0812">Transmembrane</keyword>
<keyword evidence="1" id="KW-1133">Transmembrane helix</keyword>
<comment type="caution">
    <text evidence="3">The sequence shown here is derived from an EMBL/GenBank/DDBJ whole genome shotgun (WGS) entry which is preliminary data.</text>
</comment>
<feature type="transmembrane region" description="Helical" evidence="1">
    <location>
        <begin position="79"/>
        <end position="102"/>
    </location>
</feature>
<dbReference type="InterPro" id="IPR045339">
    <property type="entry name" value="DUF6534"/>
</dbReference>
<organism evidence="3 4">
    <name type="scientific">Mycena sanguinolenta</name>
    <dbReference type="NCBI Taxonomy" id="230812"/>
    <lineage>
        <taxon>Eukaryota</taxon>
        <taxon>Fungi</taxon>
        <taxon>Dikarya</taxon>
        <taxon>Basidiomycota</taxon>
        <taxon>Agaricomycotina</taxon>
        <taxon>Agaricomycetes</taxon>
        <taxon>Agaricomycetidae</taxon>
        <taxon>Agaricales</taxon>
        <taxon>Marasmiineae</taxon>
        <taxon>Mycenaceae</taxon>
        <taxon>Mycena</taxon>
    </lineage>
</organism>
<feature type="transmembrane region" description="Helical" evidence="1">
    <location>
        <begin position="6"/>
        <end position="27"/>
    </location>
</feature>
<feature type="domain" description="DUF6534" evidence="2">
    <location>
        <begin position="160"/>
        <end position="246"/>
    </location>
</feature>
<gene>
    <name evidence="3" type="ORF">MSAN_00168400</name>
</gene>
<name>A0A8H6ZJE7_9AGAR</name>
<evidence type="ECO:0000313" key="3">
    <source>
        <dbReference type="EMBL" id="KAF7377466.1"/>
    </source>
</evidence>
<feature type="transmembrane region" description="Helical" evidence="1">
    <location>
        <begin position="114"/>
        <end position="136"/>
    </location>
</feature>
<feature type="transmembrane region" description="Helical" evidence="1">
    <location>
        <begin position="156"/>
        <end position="175"/>
    </location>
</feature>
<dbReference type="PANTHER" id="PTHR40465:SF1">
    <property type="entry name" value="DUF6534 DOMAIN-CONTAINING PROTEIN"/>
    <property type="match status" value="1"/>
</dbReference>